<dbReference type="GeneID" id="93773404"/>
<dbReference type="GO" id="GO:0004767">
    <property type="term" value="F:sphingomyelin phosphodiesterase activity"/>
    <property type="evidence" value="ECO:0007669"/>
    <property type="project" value="InterPro"/>
</dbReference>
<feature type="signal peptide" evidence="4">
    <location>
        <begin position="1"/>
        <end position="27"/>
    </location>
</feature>
<comment type="similarity">
    <text evidence="1">Belongs to the neutral sphingomyelinase family.</text>
</comment>
<dbReference type="SUPFAM" id="SSF56219">
    <property type="entry name" value="DNase I-like"/>
    <property type="match status" value="1"/>
</dbReference>
<feature type="chain" id="PRO_5022163659" evidence="4">
    <location>
        <begin position="28"/>
        <end position="318"/>
    </location>
</feature>
<accession>A0A542XT65</accession>
<name>A0A542XT65_SALAC</name>
<dbReference type="PANTHER" id="PTHR16320:SF23">
    <property type="entry name" value="SPHINGOMYELINASE C 1"/>
    <property type="match status" value="1"/>
</dbReference>
<organism evidence="7 8">
    <name type="scientific">Salinispora arenicola</name>
    <dbReference type="NCBI Taxonomy" id="168697"/>
    <lineage>
        <taxon>Bacteria</taxon>
        <taxon>Bacillati</taxon>
        <taxon>Actinomycetota</taxon>
        <taxon>Actinomycetes</taxon>
        <taxon>Micromonosporales</taxon>
        <taxon>Micromonosporaceae</taxon>
        <taxon>Salinispora</taxon>
    </lineage>
</organism>
<evidence type="ECO:0000313" key="8">
    <source>
        <dbReference type="Proteomes" id="UP000315983"/>
    </source>
</evidence>
<evidence type="ECO:0000313" key="6">
    <source>
        <dbReference type="EMBL" id="GIM86846.1"/>
    </source>
</evidence>
<reference evidence="7 8" key="1">
    <citation type="submission" date="2019-06" db="EMBL/GenBank/DDBJ databases">
        <title>Sequencing the genomes of 1000 actinobacteria strains.</title>
        <authorList>
            <person name="Klenk H.-P."/>
        </authorList>
    </citation>
    <scope>NUCLEOTIDE SEQUENCE [LARGE SCALE GENOMIC DNA]</scope>
    <source>
        <strain evidence="7 8">DSM 44819</strain>
    </source>
</reference>
<dbReference type="EMBL" id="VFOL01000001">
    <property type="protein sequence ID" value="TQL39030.1"/>
    <property type="molecule type" value="Genomic_DNA"/>
</dbReference>
<dbReference type="CDD" id="cd09078">
    <property type="entry name" value="nSMase"/>
    <property type="match status" value="1"/>
</dbReference>
<dbReference type="Proteomes" id="UP000677457">
    <property type="component" value="Unassembled WGS sequence"/>
</dbReference>
<dbReference type="Pfam" id="PF03372">
    <property type="entry name" value="Exo_endo_phos"/>
    <property type="match status" value="1"/>
</dbReference>
<dbReference type="GO" id="GO:0005576">
    <property type="term" value="C:extracellular region"/>
    <property type="evidence" value="ECO:0007669"/>
    <property type="project" value="InterPro"/>
</dbReference>
<dbReference type="Gene3D" id="3.60.10.10">
    <property type="entry name" value="Endonuclease/exonuclease/phosphatase"/>
    <property type="match status" value="1"/>
</dbReference>
<evidence type="ECO:0000256" key="3">
    <source>
        <dbReference type="ARBA" id="ARBA00022801"/>
    </source>
</evidence>
<dbReference type="Proteomes" id="UP000315983">
    <property type="component" value="Unassembled WGS sequence"/>
</dbReference>
<proteinExistence type="inferred from homology"/>
<sequence>MKRLQGGLLAIILAAAGLVASTGAAQAAPVPLKVLTHNVMFLPQSLYPNWGQVRRSDLISEADYITGRDIVVLQEMFDNEASNRLKDRLAAQYPYQTPVLGRSRSGWDATMGAYSNVTPEDGGVTILSKWPILEKVQYVYTDGCGADWFSNKGFVYARLNVNGAPVHVVGTHAQAADTGCADGTGAGVRAAQFDELRAFLDARLIPAGEQVIITGDLNVDRYSAEYAGMLTRLDVSDTSFTGHPYSWDSARNAMADYNDDRNSRQQLDYVMQRNGHARHGSGDNQTLAVNAPKWCVTSWFVRYCYTDYADHYPVAANV</sequence>
<keyword evidence="9" id="KW-1185">Reference proteome</keyword>
<dbReference type="InterPro" id="IPR036691">
    <property type="entry name" value="Endo/exonu/phosph_ase_sf"/>
</dbReference>
<dbReference type="InterPro" id="IPR038772">
    <property type="entry name" value="Sph/SMPD2-like"/>
</dbReference>
<evidence type="ECO:0000313" key="7">
    <source>
        <dbReference type="EMBL" id="TQL39030.1"/>
    </source>
</evidence>
<evidence type="ECO:0000256" key="1">
    <source>
        <dbReference type="ARBA" id="ARBA00006335"/>
    </source>
</evidence>
<dbReference type="InterPro" id="IPR005135">
    <property type="entry name" value="Endo/exonuclease/phosphatase"/>
</dbReference>
<protein>
    <submittedName>
        <fullName evidence="7">Sphingomyelin phosphodiesterase</fullName>
    </submittedName>
</protein>
<dbReference type="AlphaFoldDB" id="A0A542XT65"/>
<evidence type="ECO:0000259" key="5">
    <source>
        <dbReference type="Pfam" id="PF03372"/>
    </source>
</evidence>
<evidence type="ECO:0000256" key="4">
    <source>
        <dbReference type="SAM" id="SignalP"/>
    </source>
</evidence>
<dbReference type="RefSeq" id="WP_016812026.1">
    <property type="nucleotide sequence ID" value="NZ_BOQM01000028.1"/>
</dbReference>
<dbReference type="PANTHER" id="PTHR16320">
    <property type="entry name" value="SPHINGOMYELINASE FAMILY MEMBER"/>
    <property type="match status" value="1"/>
</dbReference>
<evidence type="ECO:0000313" key="9">
    <source>
        <dbReference type="Proteomes" id="UP000677457"/>
    </source>
</evidence>
<feature type="domain" description="Endonuclease/exonuclease/phosphatase" evidence="5">
    <location>
        <begin position="58"/>
        <end position="284"/>
    </location>
</feature>
<comment type="caution">
    <text evidence="7">The sequence shown here is derived from an EMBL/GenBank/DDBJ whole genome shotgun (WGS) entry which is preliminary data.</text>
</comment>
<dbReference type="NCBIfam" id="TIGR03395">
    <property type="entry name" value="sphingomy"/>
    <property type="match status" value="1"/>
</dbReference>
<keyword evidence="2 4" id="KW-0732">Signal</keyword>
<dbReference type="EMBL" id="BOQM01000028">
    <property type="protein sequence ID" value="GIM86846.1"/>
    <property type="molecule type" value="Genomic_DNA"/>
</dbReference>
<evidence type="ECO:0000256" key="2">
    <source>
        <dbReference type="ARBA" id="ARBA00022729"/>
    </source>
</evidence>
<keyword evidence="3" id="KW-0378">Hydrolase</keyword>
<gene>
    <name evidence="7" type="ORF">FB564_4251</name>
    <name evidence="6" type="ORF">Sar04_35820</name>
</gene>
<reference evidence="6 9" key="2">
    <citation type="submission" date="2021-03" db="EMBL/GenBank/DDBJ databases">
        <title>Whole genome shotgun sequence of Salinispora arenicola NBRC 105043.</title>
        <authorList>
            <person name="Komaki H."/>
            <person name="Tamura T."/>
        </authorList>
    </citation>
    <scope>NUCLEOTIDE SEQUENCE [LARGE SCALE GENOMIC DNA]</scope>
    <source>
        <strain evidence="6 9">NBRC 105043</strain>
    </source>
</reference>
<dbReference type="InterPro" id="IPR017766">
    <property type="entry name" value="Sphingomyelinase/PLipase_C"/>
</dbReference>